<dbReference type="GO" id="GO:0000724">
    <property type="term" value="P:double-strand break repair via homologous recombination"/>
    <property type="evidence" value="ECO:0000318"/>
    <property type="project" value="GO_Central"/>
</dbReference>
<keyword evidence="1" id="KW-0863">Zinc-finger</keyword>
<keyword evidence="1" id="KW-0862">Zinc</keyword>
<dbReference type="GO" id="GO:0008270">
    <property type="term" value="F:zinc ion binding"/>
    <property type="evidence" value="ECO:0007669"/>
    <property type="project" value="UniProtKB-KW"/>
</dbReference>
<dbReference type="PANTHER" id="PTHR28498">
    <property type="entry name" value="ZINC FINGER SWIM DOMAIN-CONTAINING PROTEIN 7"/>
    <property type="match status" value="1"/>
</dbReference>
<evidence type="ECO:0000313" key="3">
    <source>
        <dbReference type="EnsemblPlants" id="Pp3c22_18210V3.2"/>
    </source>
</evidence>
<dbReference type="PROSITE" id="PS50966">
    <property type="entry name" value="ZF_SWIM"/>
    <property type="match status" value="1"/>
</dbReference>
<reference evidence="3 4" key="2">
    <citation type="journal article" date="2018" name="Plant J.">
        <title>The Physcomitrella patens chromosome-scale assembly reveals moss genome structure and evolution.</title>
        <authorList>
            <person name="Lang D."/>
            <person name="Ullrich K.K."/>
            <person name="Murat F."/>
            <person name="Fuchs J."/>
            <person name="Jenkins J."/>
            <person name="Haas F.B."/>
            <person name="Piednoel M."/>
            <person name="Gundlach H."/>
            <person name="Van Bel M."/>
            <person name="Meyberg R."/>
            <person name="Vives C."/>
            <person name="Morata J."/>
            <person name="Symeonidi A."/>
            <person name="Hiss M."/>
            <person name="Muchero W."/>
            <person name="Kamisugi Y."/>
            <person name="Saleh O."/>
            <person name="Blanc G."/>
            <person name="Decker E.L."/>
            <person name="van Gessel N."/>
            <person name="Grimwood J."/>
            <person name="Hayes R.D."/>
            <person name="Graham S.W."/>
            <person name="Gunter L.E."/>
            <person name="McDaniel S.F."/>
            <person name="Hoernstein S.N.W."/>
            <person name="Larsson A."/>
            <person name="Li F.W."/>
            <person name="Perroud P.F."/>
            <person name="Phillips J."/>
            <person name="Ranjan P."/>
            <person name="Rokshar D.S."/>
            <person name="Rothfels C.J."/>
            <person name="Schneider L."/>
            <person name="Shu S."/>
            <person name="Stevenson D.W."/>
            <person name="Thummler F."/>
            <person name="Tillich M."/>
            <person name="Villarreal Aguilar J.C."/>
            <person name="Widiez T."/>
            <person name="Wong G.K."/>
            <person name="Wymore A."/>
            <person name="Zhang Y."/>
            <person name="Zimmer A.D."/>
            <person name="Quatrano R.S."/>
            <person name="Mayer K.F.X."/>
            <person name="Goodstein D."/>
            <person name="Casacuberta J.M."/>
            <person name="Vandepoele K."/>
            <person name="Reski R."/>
            <person name="Cuming A.C."/>
            <person name="Tuskan G.A."/>
            <person name="Maumus F."/>
            <person name="Salse J."/>
            <person name="Schmutz J."/>
            <person name="Rensing S.A."/>
        </authorList>
    </citation>
    <scope>NUCLEOTIDE SEQUENCE [LARGE SCALE GENOMIC DNA]</scope>
    <source>
        <strain evidence="3 4">cv. Gransden 2004</strain>
    </source>
</reference>
<keyword evidence="4" id="KW-1185">Reference proteome</keyword>
<dbReference type="Proteomes" id="UP000006727">
    <property type="component" value="Chromosome 22"/>
</dbReference>
<sequence length="185" mass="20852">MLPARVPCLATRCLALCVGDEGYSRSRCEGYHGRYRIRRFRACFTEDFLLCENNEYPISQVDVCFSHEGRGAVTDEQLSALYFIFNKNLERALRILDQGGVQHVVSHPSQRSVFQVIAESKSGSNSYLCFPDHFCSCQSFFFDVVSRSDQFCCKHQLAAMLASALRGCKNVTVSDAELAHLLLQC</sequence>
<evidence type="ECO:0000313" key="4">
    <source>
        <dbReference type="Proteomes" id="UP000006727"/>
    </source>
</evidence>
<reference evidence="3 4" key="1">
    <citation type="journal article" date="2008" name="Science">
        <title>The Physcomitrella genome reveals evolutionary insights into the conquest of land by plants.</title>
        <authorList>
            <person name="Rensing S."/>
            <person name="Lang D."/>
            <person name="Zimmer A."/>
            <person name="Terry A."/>
            <person name="Salamov A."/>
            <person name="Shapiro H."/>
            <person name="Nishiyama T."/>
            <person name="Perroud P.-F."/>
            <person name="Lindquist E."/>
            <person name="Kamisugi Y."/>
            <person name="Tanahashi T."/>
            <person name="Sakakibara K."/>
            <person name="Fujita T."/>
            <person name="Oishi K."/>
            <person name="Shin-I T."/>
            <person name="Kuroki Y."/>
            <person name="Toyoda A."/>
            <person name="Suzuki Y."/>
            <person name="Hashimoto A."/>
            <person name="Yamaguchi K."/>
            <person name="Sugano A."/>
            <person name="Kohara Y."/>
            <person name="Fujiyama A."/>
            <person name="Anterola A."/>
            <person name="Aoki S."/>
            <person name="Ashton N."/>
            <person name="Barbazuk W.B."/>
            <person name="Barker E."/>
            <person name="Bennetzen J."/>
            <person name="Bezanilla M."/>
            <person name="Blankenship R."/>
            <person name="Cho S.H."/>
            <person name="Dutcher S."/>
            <person name="Estelle M."/>
            <person name="Fawcett J.A."/>
            <person name="Gundlach H."/>
            <person name="Hanada K."/>
            <person name="Heyl A."/>
            <person name="Hicks K.A."/>
            <person name="Hugh J."/>
            <person name="Lohr M."/>
            <person name="Mayer K."/>
            <person name="Melkozernov A."/>
            <person name="Murata T."/>
            <person name="Nelson D."/>
            <person name="Pils B."/>
            <person name="Prigge M."/>
            <person name="Reiss B."/>
            <person name="Renner T."/>
            <person name="Rombauts S."/>
            <person name="Rushton P."/>
            <person name="Sanderfoot A."/>
            <person name="Schween G."/>
            <person name="Shiu S.-H."/>
            <person name="Stueber K."/>
            <person name="Theodoulou F.L."/>
            <person name="Tu H."/>
            <person name="Van de Peer Y."/>
            <person name="Verrier P.J."/>
            <person name="Waters E."/>
            <person name="Wood A."/>
            <person name="Yang L."/>
            <person name="Cove D."/>
            <person name="Cuming A."/>
            <person name="Hasebe M."/>
            <person name="Lucas S."/>
            <person name="Mishler D.B."/>
            <person name="Reski R."/>
            <person name="Grigoriev I."/>
            <person name="Quatrano R.S."/>
            <person name="Boore J.L."/>
        </authorList>
    </citation>
    <scope>NUCLEOTIDE SEQUENCE [LARGE SCALE GENOMIC DNA]</scope>
    <source>
        <strain evidence="3 4">cv. Gransden 2004</strain>
    </source>
</reference>
<protein>
    <recommendedName>
        <fullName evidence="2">SWIM-type domain-containing protein</fullName>
    </recommendedName>
</protein>
<dbReference type="Pfam" id="PF04434">
    <property type="entry name" value="SWIM"/>
    <property type="match status" value="1"/>
</dbReference>
<organism evidence="3 4">
    <name type="scientific">Physcomitrium patens</name>
    <name type="common">Spreading-leaved earth moss</name>
    <name type="synonym">Physcomitrella patens</name>
    <dbReference type="NCBI Taxonomy" id="3218"/>
    <lineage>
        <taxon>Eukaryota</taxon>
        <taxon>Viridiplantae</taxon>
        <taxon>Streptophyta</taxon>
        <taxon>Embryophyta</taxon>
        <taxon>Bryophyta</taxon>
        <taxon>Bryophytina</taxon>
        <taxon>Bryopsida</taxon>
        <taxon>Funariidae</taxon>
        <taxon>Funariales</taxon>
        <taxon>Funariaceae</taxon>
        <taxon>Physcomitrium</taxon>
    </lineage>
</organism>
<name>A0A7I4CKF1_PHYPA</name>
<dbReference type="AlphaFoldDB" id="A0A7I4CKF1"/>
<dbReference type="InterPro" id="IPR007527">
    <property type="entry name" value="Znf_SWIM"/>
</dbReference>
<dbReference type="FunCoup" id="A0A7I4CKF1">
    <property type="interactions" value="798"/>
</dbReference>
<gene>
    <name evidence="3" type="primary">LOC112274766</name>
</gene>
<accession>A0A7I4CKF1</accession>
<reference evidence="3" key="3">
    <citation type="submission" date="2020-12" db="UniProtKB">
        <authorList>
            <consortium name="EnsemblPlants"/>
        </authorList>
    </citation>
    <scope>IDENTIFICATION</scope>
</reference>
<dbReference type="InParanoid" id="A0A7I4CKF1"/>
<feature type="domain" description="SWIM-type" evidence="2">
    <location>
        <begin position="114"/>
        <end position="164"/>
    </location>
</feature>
<dbReference type="PANTHER" id="PTHR28498:SF1">
    <property type="entry name" value="ZINC FINGER SWIM DOMAIN-CONTAINING PROTEIN 7"/>
    <property type="match status" value="1"/>
</dbReference>
<proteinExistence type="predicted"/>
<evidence type="ECO:0000256" key="1">
    <source>
        <dbReference type="PROSITE-ProRule" id="PRU00325"/>
    </source>
</evidence>
<dbReference type="EnsemblPlants" id="Pp3c22_18210V3.2">
    <property type="protein sequence ID" value="Pp3c22_18210V3.2"/>
    <property type="gene ID" value="Pp3c22_18210"/>
</dbReference>
<keyword evidence="1" id="KW-0479">Metal-binding</keyword>
<evidence type="ECO:0000259" key="2">
    <source>
        <dbReference type="PROSITE" id="PS50966"/>
    </source>
</evidence>
<dbReference type="EMBL" id="ABEU02000022">
    <property type="status" value="NOT_ANNOTATED_CDS"/>
    <property type="molecule type" value="Genomic_DNA"/>
</dbReference>
<dbReference type="Gramene" id="Pp3c22_18210V3.2">
    <property type="protein sequence ID" value="Pp3c22_18210V3.2"/>
    <property type="gene ID" value="Pp3c22_18210"/>
</dbReference>
<dbReference type="GO" id="GO:0097196">
    <property type="term" value="C:Shu complex"/>
    <property type="evidence" value="ECO:0000318"/>
    <property type="project" value="GO_Central"/>
</dbReference>